<evidence type="ECO:0000313" key="3">
    <source>
        <dbReference type="Proteomes" id="UP000193380"/>
    </source>
</evidence>
<name>A0A060ZDU1_ONCMY</name>
<accession>A0A060ZDU1</accession>
<dbReference type="STRING" id="8022.A0A060ZDU1"/>
<reference evidence="2" key="1">
    <citation type="journal article" date="2014" name="Nat. Commun.">
        <title>The rainbow trout genome provides novel insights into evolution after whole-genome duplication in vertebrates.</title>
        <authorList>
            <person name="Berthelot C."/>
            <person name="Brunet F."/>
            <person name="Chalopin D."/>
            <person name="Juanchich A."/>
            <person name="Bernard M."/>
            <person name="Noel B."/>
            <person name="Bento P."/>
            <person name="Da Silva C."/>
            <person name="Labadie K."/>
            <person name="Alberti A."/>
            <person name="Aury J.M."/>
            <person name="Louis A."/>
            <person name="Dehais P."/>
            <person name="Bardou P."/>
            <person name="Montfort J."/>
            <person name="Klopp C."/>
            <person name="Cabau C."/>
            <person name="Gaspin C."/>
            <person name="Thorgaard G.H."/>
            <person name="Boussaha M."/>
            <person name="Quillet E."/>
            <person name="Guyomard R."/>
            <person name="Galiana D."/>
            <person name="Bobe J."/>
            <person name="Volff J.N."/>
            <person name="Genet C."/>
            <person name="Wincker P."/>
            <person name="Jaillon O."/>
            <person name="Roest Crollius H."/>
            <person name="Guiguen Y."/>
        </authorList>
    </citation>
    <scope>NUCLEOTIDE SEQUENCE [LARGE SCALE GENOMIC DNA]</scope>
</reference>
<proteinExistence type="predicted"/>
<evidence type="ECO:0000259" key="1">
    <source>
        <dbReference type="Pfam" id="PF14639"/>
    </source>
</evidence>
<dbReference type="Proteomes" id="UP000193380">
    <property type="component" value="Unassembled WGS sequence"/>
</dbReference>
<sequence>MEDIKRTVSELEQESSLPAVGVELVDNELAMLYMNSTKSQVIMVDRGRTMIPSTTLLLKLPACYSNSISMTE</sequence>
<reference evidence="2" key="2">
    <citation type="submission" date="2014-03" db="EMBL/GenBank/DDBJ databases">
        <authorList>
            <person name="Genoscope - CEA"/>
        </authorList>
    </citation>
    <scope>NUCLEOTIDE SEQUENCE</scope>
</reference>
<dbReference type="AlphaFoldDB" id="A0A060ZDU1"/>
<dbReference type="PaxDb" id="8022-A0A060ZDU1"/>
<feature type="domain" description="Transcription elongation factor Spt6 YqgF" evidence="1">
    <location>
        <begin position="1"/>
        <end position="40"/>
    </location>
</feature>
<dbReference type="Pfam" id="PF14639">
    <property type="entry name" value="YqgF"/>
    <property type="match status" value="1"/>
</dbReference>
<protein>
    <recommendedName>
        <fullName evidence="1">Transcription elongation factor Spt6 YqgF domain-containing protein</fullName>
    </recommendedName>
</protein>
<gene>
    <name evidence="2" type="ORF">GSONMT00038293001</name>
</gene>
<dbReference type="InterPro" id="IPR028231">
    <property type="entry name" value="Spt6_YqgF"/>
</dbReference>
<organism evidence="2 3">
    <name type="scientific">Oncorhynchus mykiss</name>
    <name type="common">Rainbow trout</name>
    <name type="synonym">Salmo gairdneri</name>
    <dbReference type="NCBI Taxonomy" id="8022"/>
    <lineage>
        <taxon>Eukaryota</taxon>
        <taxon>Metazoa</taxon>
        <taxon>Chordata</taxon>
        <taxon>Craniata</taxon>
        <taxon>Vertebrata</taxon>
        <taxon>Euteleostomi</taxon>
        <taxon>Actinopterygii</taxon>
        <taxon>Neopterygii</taxon>
        <taxon>Teleostei</taxon>
        <taxon>Protacanthopterygii</taxon>
        <taxon>Salmoniformes</taxon>
        <taxon>Salmonidae</taxon>
        <taxon>Salmoninae</taxon>
        <taxon>Oncorhynchus</taxon>
    </lineage>
</organism>
<dbReference type="EMBL" id="FR946354">
    <property type="protein sequence ID" value="CDQ99420.1"/>
    <property type="molecule type" value="Genomic_DNA"/>
</dbReference>
<evidence type="ECO:0000313" key="2">
    <source>
        <dbReference type="EMBL" id="CDQ99420.1"/>
    </source>
</evidence>